<dbReference type="EMBL" id="MRZV01002757">
    <property type="protein sequence ID" value="PIK33074.1"/>
    <property type="molecule type" value="Genomic_DNA"/>
</dbReference>
<accession>A0A2G8JBG0</accession>
<proteinExistence type="predicted"/>
<feature type="transmembrane region" description="Helical" evidence="12">
    <location>
        <begin position="310"/>
        <end position="332"/>
    </location>
</feature>
<feature type="transmembrane region" description="Helical" evidence="12">
    <location>
        <begin position="375"/>
        <end position="395"/>
    </location>
</feature>
<evidence type="ECO:0000313" key="13">
    <source>
        <dbReference type="EMBL" id="PIK33074.1"/>
    </source>
</evidence>
<dbReference type="GO" id="GO:0006811">
    <property type="term" value="P:monoatomic ion transport"/>
    <property type="evidence" value="ECO:0007669"/>
    <property type="project" value="UniProtKB-KW"/>
</dbReference>
<dbReference type="CDD" id="cd17487">
    <property type="entry name" value="MFS_MFSD5_like"/>
    <property type="match status" value="1"/>
</dbReference>
<feature type="transmembrane region" description="Helical" evidence="12">
    <location>
        <begin position="46"/>
        <end position="64"/>
    </location>
</feature>
<feature type="transmembrane region" description="Helical" evidence="12">
    <location>
        <begin position="204"/>
        <end position="222"/>
    </location>
</feature>
<comment type="caution">
    <text evidence="13">The sequence shown here is derived from an EMBL/GenBank/DDBJ whole genome shotgun (WGS) entry which is preliminary data.</text>
</comment>
<dbReference type="EMBL" id="MRZV01002032">
    <property type="protein sequence ID" value="PIK34944.1"/>
    <property type="molecule type" value="Genomic_DNA"/>
</dbReference>
<keyword evidence="4" id="KW-0813">Transport</keyword>
<evidence type="ECO:0000256" key="7">
    <source>
        <dbReference type="ARBA" id="ARBA00022989"/>
    </source>
</evidence>
<evidence type="ECO:0000256" key="12">
    <source>
        <dbReference type="SAM" id="Phobius"/>
    </source>
</evidence>
<comment type="function">
    <text evidence="1">Mediates high-affinity intracellular uptake of the rare oligo-element molybdenum.</text>
</comment>
<feature type="transmembrane region" description="Helical" evidence="12">
    <location>
        <begin position="344"/>
        <end position="363"/>
    </location>
</feature>
<keyword evidence="6 12" id="KW-0812">Transmembrane</keyword>
<keyword evidence="7 12" id="KW-1133">Transmembrane helix</keyword>
<evidence type="ECO:0000256" key="8">
    <source>
        <dbReference type="ARBA" id="ARBA00023065"/>
    </source>
</evidence>
<feature type="transmembrane region" description="Helical" evidence="12">
    <location>
        <begin position="407"/>
        <end position="428"/>
    </location>
</feature>
<feature type="transmembrane region" description="Helical" evidence="12">
    <location>
        <begin position="76"/>
        <end position="95"/>
    </location>
</feature>
<feature type="transmembrane region" description="Helical" evidence="12">
    <location>
        <begin position="283"/>
        <end position="303"/>
    </location>
</feature>
<feature type="transmembrane region" description="Helical" evidence="12">
    <location>
        <begin position="174"/>
        <end position="198"/>
    </location>
</feature>
<feature type="transmembrane region" description="Helical" evidence="12">
    <location>
        <begin position="250"/>
        <end position="271"/>
    </location>
</feature>
<dbReference type="GO" id="GO:0015098">
    <property type="term" value="F:molybdate ion transmembrane transporter activity"/>
    <property type="evidence" value="ECO:0007669"/>
    <property type="project" value="InterPro"/>
</dbReference>
<dbReference type="OrthoDB" id="263957at2759"/>
<reference evidence="13 15" key="1">
    <citation type="journal article" date="2017" name="PLoS Biol.">
        <title>The sea cucumber genome provides insights into morphological evolution and visceral regeneration.</title>
        <authorList>
            <person name="Zhang X."/>
            <person name="Sun L."/>
            <person name="Yuan J."/>
            <person name="Sun Y."/>
            <person name="Gao Y."/>
            <person name="Zhang L."/>
            <person name="Li S."/>
            <person name="Dai H."/>
            <person name="Hamel J.F."/>
            <person name="Liu C."/>
            <person name="Yu Y."/>
            <person name="Liu S."/>
            <person name="Lin W."/>
            <person name="Guo K."/>
            <person name="Jin S."/>
            <person name="Xu P."/>
            <person name="Storey K.B."/>
            <person name="Huan P."/>
            <person name="Zhang T."/>
            <person name="Zhou Y."/>
            <person name="Zhang J."/>
            <person name="Lin C."/>
            <person name="Li X."/>
            <person name="Xing L."/>
            <person name="Huo D."/>
            <person name="Sun M."/>
            <person name="Wang L."/>
            <person name="Mercier A."/>
            <person name="Li F."/>
            <person name="Yang H."/>
            <person name="Xiang J."/>
        </authorList>
    </citation>
    <scope>NUCLEOTIDE SEQUENCE [LARGE SCALE GENOMIC DNA]</scope>
    <source>
        <strain evidence="13">Shaxun</strain>
        <tissue evidence="13">Muscle</tissue>
    </source>
</reference>
<dbReference type="STRING" id="307972.A0A2G8JBG0"/>
<keyword evidence="8" id="KW-0406">Ion transport</keyword>
<sequence length="448" mass="49328">MAVKEFVYLAFAGLAAGYALLHVVLRGSKPQAVNNPTFISFQKRYFVAYFLALMADWLQNPYLYKLYSHYGFLEPQIAVLYVCGFASSVVFGAFTHTLADRYGRKKLCITFCIVYSISCFTKLSTSYTVLIFGRILGGISTSLLFTAFEAWYVHEHVETHDFPKEWLTLTFSTASHWNGVFAISAGIVANIFAGVLSLGPVSPFILAIPFLVASGAIVAVSWTENYGENKRSFSKTCSEGARNIGSSKKIVLIGAMQSLFESVMYIFIFIWTPVLDPHHPPLGIVFSTFMICIMIGTTIYNYISSFTQAASTFVNISIVMALTSTVICVGSTKPGDEHPTVSYAAFLLLELACGMYFPAMGFLRSRILPEAHTVGIMNWFRLPLNLIACIGLMVLHGDPSTSGTRHMFIICSGLLALALFCGIQFAALTKDDERLKHQPVDAEANGNL</sequence>
<dbReference type="Pfam" id="PF05631">
    <property type="entry name" value="MFS_5"/>
    <property type="match status" value="1"/>
</dbReference>
<evidence type="ECO:0000313" key="15">
    <source>
        <dbReference type="Proteomes" id="UP000230750"/>
    </source>
</evidence>
<keyword evidence="5" id="KW-1003">Cell membrane</keyword>
<organism evidence="13 15">
    <name type="scientific">Stichopus japonicus</name>
    <name type="common">Sea cucumber</name>
    <dbReference type="NCBI Taxonomy" id="307972"/>
    <lineage>
        <taxon>Eukaryota</taxon>
        <taxon>Metazoa</taxon>
        <taxon>Echinodermata</taxon>
        <taxon>Eleutherozoa</taxon>
        <taxon>Echinozoa</taxon>
        <taxon>Holothuroidea</taxon>
        <taxon>Aspidochirotacea</taxon>
        <taxon>Aspidochirotida</taxon>
        <taxon>Stichopodidae</taxon>
        <taxon>Apostichopus</taxon>
    </lineage>
</organism>
<evidence type="ECO:0000256" key="9">
    <source>
        <dbReference type="ARBA" id="ARBA00023136"/>
    </source>
</evidence>
<protein>
    <recommendedName>
        <fullName evidence="3">Molybdate-anion transporter</fullName>
    </recommendedName>
    <alternativeName>
        <fullName evidence="10">Major facilitator superfamily domain-containing protein 5</fullName>
    </alternativeName>
    <alternativeName>
        <fullName evidence="11">Molybdate transporter 2 homolog</fullName>
    </alternativeName>
</protein>
<evidence type="ECO:0000256" key="1">
    <source>
        <dbReference type="ARBA" id="ARBA00003019"/>
    </source>
</evidence>
<dbReference type="SUPFAM" id="SSF103473">
    <property type="entry name" value="MFS general substrate transporter"/>
    <property type="match status" value="1"/>
</dbReference>
<dbReference type="GO" id="GO:0005886">
    <property type="term" value="C:plasma membrane"/>
    <property type="evidence" value="ECO:0007669"/>
    <property type="project" value="UniProtKB-SubCell"/>
</dbReference>
<name>A0A2G8JBG0_STIJA</name>
<evidence type="ECO:0000256" key="3">
    <source>
        <dbReference type="ARBA" id="ARBA00021242"/>
    </source>
</evidence>
<evidence type="ECO:0000256" key="11">
    <source>
        <dbReference type="ARBA" id="ARBA00032555"/>
    </source>
</evidence>
<dbReference type="AlphaFoldDB" id="A0A2G8JBG0"/>
<feature type="transmembrane region" description="Helical" evidence="12">
    <location>
        <begin position="131"/>
        <end position="153"/>
    </location>
</feature>
<evidence type="ECO:0000256" key="10">
    <source>
        <dbReference type="ARBA" id="ARBA00030646"/>
    </source>
</evidence>
<dbReference type="InterPro" id="IPR008509">
    <property type="entry name" value="MOT2/MFSD5"/>
</dbReference>
<dbReference type="InterPro" id="IPR036259">
    <property type="entry name" value="MFS_trans_sf"/>
</dbReference>
<dbReference type="Gene3D" id="1.20.1250.20">
    <property type="entry name" value="MFS general substrate transporter like domains"/>
    <property type="match status" value="1"/>
</dbReference>
<gene>
    <name evidence="14" type="ORF">BSL78_28233</name>
    <name evidence="13" type="ORF">BSL78_30114</name>
</gene>
<comment type="subcellular location">
    <subcellularLocation>
        <location evidence="2">Cell membrane</location>
        <topology evidence="2">Multi-pass membrane protein</topology>
    </subcellularLocation>
</comment>
<evidence type="ECO:0000256" key="4">
    <source>
        <dbReference type="ARBA" id="ARBA00022448"/>
    </source>
</evidence>
<keyword evidence="9 12" id="KW-0472">Membrane</keyword>
<evidence type="ECO:0000313" key="14">
    <source>
        <dbReference type="EMBL" id="PIK34944.1"/>
    </source>
</evidence>
<evidence type="ECO:0000256" key="5">
    <source>
        <dbReference type="ARBA" id="ARBA00022475"/>
    </source>
</evidence>
<evidence type="ECO:0000256" key="6">
    <source>
        <dbReference type="ARBA" id="ARBA00022692"/>
    </source>
</evidence>
<feature type="transmembrane region" description="Helical" evidence="12">
    <location>
        <begin position="6"/>
        <end position="25"/>
    </location>
</feature>
<dbReference type="PANTHER" id="PTHR23516:SF1">
    <property type="entry name" value="MOLYBDATE-ANION TRANSPORTER"/>
    <property type="match status" value="1"/>
</dbReference>
<dbReference type="Proteomes" id="UP000230750">
    <property type="component" value="Unassembled WGS sequence"/>
</dbReference>
<dbReference type="PANTHER" id="PTHR23516">
    <property type="entry name" value="SAM (S-ADENOSYL METHIONINE) TRANSPORTER"/>
    <property type="match status" value="1"/>
</dbReference>
<keyword evidence="15" id="KW-1185">Reference proteome</keyword>
<evidence type="ECO:0000256" key="2">
    <source>
        <dbReference type="ARBA" id="ARBA00004651"/>
    </source>
</evidence>